<name>A0A0L9UXQ7_PHAAN</name>
<feature type="compositionally biased region" description="Basic and acidic residues" evidence="1">
    <location>
        <begin position="34"/>
        <end position="48"/>
    </location>
</feature>
<evidence type="ECO:0000313" key="3">
    <source>
        <dbReference type="Proteomes" id="UP000053144"/>
    </source>
</evidence>
<dbReference type="EMBL" id="CM003377">
    <property type="protein sequence ID" value="KOM47362.1"/>
    <property type="molecule type" value="Genomic_DNA"/>
</dbReference>
<evidence type="ECO:0000313" key="2">
    <source>
        <dbReference type="EMBL" id="KOM47362.1"/>
    </source>
</evidence>
<feature type="compositionally biased region" description="Polar residues" evidence="1">
    <location>
        <begin position="93"/>
        <end position="106"/>
    </location>
</feature>
<protein>
    <submittedName>
        <fullName evidence="2">Uncharacterized protein</fullName>
    </submittedName>
</protein>
<evidence type="ECO:0000256" key="1">
    <source>
        <dbReference type="SAM" id="MobiDB-lite"/>
    </source>
</evidence>
<dbReference type="AlphaFoldDB" id="A0A0L9UXQ7"/>
<proteinExistence type="predicted"/>
<dbReference type="Proteomes" id="UP000053144">
    <property type="component" value="Chromosome 7"/>
</dbReference>
<feature type="compositionally biased region" description="Basic and acidic residues" evidence="1">
    <location>
        <begin position="116"/>
        <end position="125"/>
    </location>
</feature>
<feature type="compositionally biased region" description="Polar residues" evidence="1">
    <location>
        <begin position="51"/>
        <end position="60"/>
    </location>
</feature>
<reference evidence="3" key="1">
    <citation type="journal article" date="2015" name="Proc. Natl. Acad. Sci. U.S.A.">
        <title>Genome sequencing of adzuki bean (Vigna angularis) provides insight into high starch and low fat accumulation and domestication.</title>
        <authorList>
            <person name="Yang K."/>
            <person name="Tian Z."/>
            <person name="Chen C."/>
            <person name="Luo L."/>
            <person name="Zhao B."/>
            <person name="Wang Z."/>
            <person name="Yu L."/>
            <person name="Li Y."/>
            <person name="Sun Y."/>
            <person name="Li W."/>
            <person name="Chen Y."/>
            <person name="Li Y."/>
            <person name="Zhang Y."/>
            <person name="Ai D."/>
            <person name="Zhao J."/>
            <person name="Shang C."/>
            <person name="Ma Y."/>
            <person name="Wu B."/>
            <person name="Wang M."/>
            <person name="Gao L."/>
            <person name="Sun D."/>
            <person name="Zhang P."/>
            <person name="Guo F."/>
            <person name="Wang W."/>
            <person name="Li Y."/>
            <person name="Wang J."/>
            <person name="Varshney R.K."/>
            <person name="Wang J."/>
            <person name="Ling H.Q."/>
            <person name="Wan P."/>
        </authorList>
    </citation>
    <scope>NUCLEOTIDE SEQUENCE</scope>
    <source>
        <strain evidence="3">cv. Jingnong 6</strain>
    </source>
</reference>
<sequence>MVTTRNMEEQQRTRELIGAMQAQVQARLLEMQRKHEEEVTTLRAEHAYAEQSIQRSTFTTQRDRNHDNNQEASHSQQPPHPINPNNRERRQANSKMTHNPTPLQTTRPHRYSAIRPHKDLARKSLDQSGVYRSEMSNN</sequence>
<organism evidence="2 3">
    <name type="scientific">Phaseolus angularis</name>
    <name type="common">Azuki bean</name>
    <name type="synonym">Vigna angularis</name>
    <dbReference type="NCBI Taxonomy" id="3914"/>
    <lineage>
        <taxon>Eukaryota</taxon>
        <taxon>Viridiplantae</taxon>
        <taxon>Streptophyta</taxon>
        <taxon>Embryophyta</taxon>
        <taxon>Tracheophyta</taxon>
        <taxon>Spermatophyta</taxon>
        <taxon>Magnoliopsida</taxon>
        <taxon>eudicotyledons</taxon>
        <taxon>Gunneridae</taxon>
        <taxon>Pentapetalae</taxon>
        <taxon>rosids</taxon>
        <taxon>fabids</taxon>
        <taxon>Fabales</taxon>
        <taxon>Fabaceae</taxon>
        <taxon>Papilionoideae</taxon>
        <taxon>50 kb inversion clade</taxon>
        <taxon>NPAAA clade</taxon>
        <taxon>indigoferoid/millettioid clade</taxon>
        <taxon>Phaseoleae</taxon>
        <taxon>Vigna</taxon>
    </lineage>
</organism>
<accession>A0A0L9UXQ7</accession>
<dbReference type="Gramene" id="KOM47362">
    <property type="protein sequence ID" value="KOM47362"/>
    <property type="gene ID" value="LR48_Vigan07g106600"/>
</dbReference>
<feature type="region of interest" description="Disordered" evidence="1">
    <location>
        <begin position="34"/>
        <end position="138"/>
    </location>
</feature>
<gene>
    <name evidence="2" type="ORF">LR48_Vigan07g106600</name>
</gene>